<feature type="region of interest" description="Disordered" evidence="1">
    <location>
        <begin position="1"/>
        <end position="37"/>
    </location>
</feature>
<proteinExistence type="predicted"/>
<dbReference type="PANTHER" id="PTHR32278:SF57">
    <property type="entry name" value="F-BOX PROTEIN PP2-B2-RELATED"/>
    <property type="match status" value="1"/>
</dbReference>
<keyword evidence="3" id="KW-1185">Reference proteome</keyword>
<accession>A0ABM0YK59</accession>
<gene>
    <name evidence="4" type="primary">LOC104779575</name>
</gene>
<dbReference type="Proteomes" id="UP000694864">
    <property type="component" value="Chromosome 4"/>
</dbReference>
<protein>
    <submittedName>
        <fullName evidence="4">F-box protein PP2-B6</fullName>
    </submittedName>
</protein>
<dbReference type="InterPro" id="IPR001810">
    <property type="entry name" value="F-box_dom"/>
</dbReference>
<dbReference type="CDD" id="cd22162">
    <property type="entry name" value="F-box_AtSKIP3-like"/>
    <property type="match status" value="1"/>
</dbReference>
<organism evidence="3 4">
    <name type="scientific">Camelina sativa</name>
    <name type="common">False flax</name>
    <name type="synonym">Myagrum sativum</name>
    <dbReference type="NCBI Taxonomy" id="90675"/>
    <lineage>
        <taxon>Eukaryota</taxon>
        <taxon>Viridiplantae</taxon>
        <taxon>Streptophyta</taxon>
        <taxon>Embryophyta</taxon>
        <taxon>Tracheophyta</taxon>
        <taxon>Spermatophyta</taxon>
        <taxon>Magnoliopsida</taxon>
        <taxon>eudicotyledons</taxon>
        <taxon>Gunneridae</taxon>
        <taxon>Pentapetalae</taxon>
        <taxon>rosids</taxon>
        <taxon>malvids</taxon>
        <taxon>Brassicales</taxon>
        <taxon>Brassicaceae</taxon>
        <taxon>Camelineae</taxon>
        <taxon>Camelina</taxon>
    </lineage>
</organism>
<dbReference type="Gene3D" id="1.20.1280.50">
    <property type="match status" value="1"/>
</dbReference>
<dbReference type="GeneID" id="104779575"/>
<evidence type="ECO:0000313" key="4">
    <source>
        <dbReference type="RefSeq" id="XP_010502245.1"/>
    </source>
</evidence>
<dbReference type="InterPro" id="IPR036047">
    <property type="entry name" value="F-box-like_dom_sf"/>
</dbReference>
<feature type="domain" description="F-box" evidence="2">
    <location>
        <begin position="42"/>
        <end position="88"/>
    </location>
</feature>
<name>A0ABM0YK59_CAMSA</name>
<dbReference type="Pfam" id="PF14299">
    <property type="entry name" value="PP2"/>
    <property type="match status" value="1"/>
</dbReference>
<evidence type="ECO:0000313" key="3">
    <source>
        <dbReference type="Proteomes" id="UP000694864"/>
    </source>
</evidence>
<dbReference type="PANTHER" id="PTHR32278">
    <property type="entry name" value="F-BOX DOMAIN-CONTAINING PROTEIN"/>
    <property type="match status" value="1"/>
</dbReference>
<dbReference type="SMART" id="SM00256">
    <property type="entry name" value="FBOX"/>
    <property type="match status" value="1"/>
</dbReference>
<dbReference type="SUPFAM" id="SSF81383">
    <property type="entry name" value="F-box domain"/>
    <property type="match status" value="1"/>
</dbReference>
<reference evidence="4" key="2">
    <citation type="submission" date="2025-08" db="UniProtKB">
        <authorList>
            <consortium name="RefSeq"/>
        </authorList>
    </citation>
    <scope>IDENTIFICATION</scope>
    <source>
        <tissue evidence="4">Leaf</tissue>
    </source>
</reference>
<dbReference type="RefSeq" id="XP_010502245.1">
    <property type="nucleotide sequence ID" value="XM_010503943.2"/>
</dbReference>
<evidence type="ECO:0000259" key="2">
    <source>
        <dbReference type="PROSITE" id="PS50181"/>
    </source>
</evidence>
<sequence length="296" mass="33035">MGQKHGVDSRGKGRKVPSSSSMKQKHHVESSGGGGGEIVLGPSPFDDLPEECIFKIISLTSPRDVCISASVSKSFACVVKSDCIWEKFLLSEYESLVPPWRAFSSKKELYFTLCYDPVLIEDGKKSFWLETASGKKCVMLAAKELWITEGNNLDHWQWIKLAESSFEKVPELLNVCSFEMGGSMSTQILSLGTHYTAYIVYKLKDVRHGLRDLPIQVGVGFKGQEMPKRFICFDDKFKKLPKKRGDGWMEAEIGDFFNEGGSMGYDEIEVSIVDVAIRPNPKGGLIIEGIEFRPKG</sequence>
<dbReference type="InterPro" id="IPR025886">
    <property type="entry name" value="PP2-like"/>
</dbReference>
<reference evidence="3" key="1">
    <citation type="journal article" date="2014" name="Nat. Commun.">
        <title>The emerging biofuel crop Camelina sativa retains a highly undifferentiated hexaploid genome structure.</title>
        <authorList>
            <person name="Kagale S."/>
            <person name="Koh C."/>
            <person name="Nixon J."/>
            <person name="Bollina V."/>
            <person name="Clarke W.E."/>
            <person name="Tuteja R."/>
            <person name="Spillane C."/>
            <person name="Robinson S.J."/>
            <person name="Links M.G."/>
            <person name="Clarke C."/>
            <person name="Higgins E.E."/>
            <person name="Huebert T."/>
            <person name="Sharpe A.G."/>
            <person name="Parkin I.A."/>
        </authorList>
    </citation>
    <scope>NUCLEOTIDE SEQUENCE [LARGE SCALE GENOMIC DNA]</scope>
    <source>
        <strain evidence="3">cv. DH55</strain>
    </source>
</reference>
<feature type="compositionally biased region" description="Basic and acidic residues" evidence="1">
    <location>
        <begin position="1"/>
        <end position="11"/>
    </location>
</feature>
<evidence type="ECO:0000256" key="1">
    <source>
        <dbReference type="SAM" id="MobiDB-lite"/>
    </source>
</evidence>
<dbReference type="PROSITE" id="PS50181">
    <property type="entry name" value="FBOX"/>
    <property type="match status" value="1"/>
</dbReference>
<dbReference type="Pfam" id="PF00646">
    <property type="entry name" value="F-box"/>
    <property type="match status" value="1"/>
</dbReference>